<name>A0A2S3I7T8_9POAL</name>
<dbReference type="Gramene" id="PAN38787">
    <property type="protein sequence ID" value="PAN38787"/>
    <property type="gene ID" value="PAHAL_7G198400"/>
</dbReference>
<dbReference type="EMBL" id="CM008052">
    <property type="protein sequence ID" value="PAN38787.1"/>
    <property type="molecule type" value="Genomic_DNA"/>
</dbReference>
<dbReference type="PANTHER" id="PTHR34591">
    <property type="entry name" value="OS03G0653100 PROTEIN-RELATED"/>
    <property type="match status" value="1"/>
</dbReference>
<reference evidence="1" key="1">
    <citation type="submission" date="2018-04" db="EMBL/GenBank/DDBJ databases">
        <title>WGS assembly of Panicum hallii.</title>
        <authorList>
            <person name="Lovell J."/>
            <person name="Jenkins J."/>
            <person name="Lowry D."/>
            <person name="Mamidi S."/>
            <person name="Sreedasyam A."/>
            <person name="Weng X."/>
            <person name="Barry K."/>
            <person name="Bonette J."/>
            <person name="Campitelli B."/>
            <person name="Daum C."/>
            <person name="Gordon S."/>
            <person name="Gould B."/>
            <person name="Lipzen A."/>
            <person name="Macqueen A."/>
            <person name="Palacio-Mejia J."/>
            <person name="Plott C."/>
            <person name="Shakirov E."/>
            <person name="Shu S."/>
            <person name="Yoshinaga Y."/>
            <person name="Zane M."/>
            <person name="Rokhsar D."/>
            <person name="Grimwood J."/>
            <person name="Schmutz J."/>
            <person name="Juenger T."/>
        </authorList>
    </citation>
    <scope>NUCLEOTIDE SEQUENCE [LARGE SCALE GENOMIC DNA]</scope>
    <source>
        <strain evidence="1">FIL2</strain>
    </source>
</reference>
<evidence type="ECO:0000313" key="1">
    <source>
        <dbReference type="EMBL" id="PAN38787.1"/>
    </source>
</evidence>
<sequence length="414" mass="47627">METELVAIPDDALADACRRGASPPHVNDSIDSWSVMDHCNGLILCDIEWRSRLCVCNPATQRWTLLPLRTEVGLLGYAGAHFMFDPAVSPHYEVVLIPAVPKKPLRADQWKVKKKKKRRGPLPRQHETFQPAMESAALTLPYVDEDEDEDKEPDDPHRLMEWPPSTWQLNVFSSRTGQWEVRSFIREGESVGTVEDMRLDKVWGMRRLCTVYQNGALYVHCRGSFIMRLSLSSDKYQVINTPANIRNVKPYLGRLEKEVCFGIVHECQLQVWTLKESYGKMEWALRYQDDLSCYAHFLASLYNNGRWKVGPWILKERNISVHNSNHTAETLSEEGFEWDSDNDDIISVTAGVVFLPRPFAVVAYHMNTSKAQYLGNSRPYCYYHNYSNGIYESFVYTPCMTGELQEDNIDRNAS</sequence>
<dbReference type="Proteomes" id="UP000243499">
    <property type="component" value="Chromosome 7"/>
</dbReference>
<dbReference type="AlphaFoldDB" id="A0A2S3I7T8"/>
<evidence type="ECO:0008006" key="2">
    <source>
        <dbReference type="Google" id="ProtNLM"/>
    </source>
</evidence>
<organism evidence="1">
    <name type="scientific">Panicum hallii</name>
    <dbReference type="NCBI Taxonomy" id="206008"/>
    <lineage>
        <taxon>Eukaryota</taxon>
        <taxon>Viridiplantae</taxon>
        <taxon>Streptophyta</taxon>
        <taxon>Embryophyta</taxon>
        <taxon>Tracheophyta</taxon>
        <taxon>Spermatophyta</taxon>
        <taxon>Magnoliopsida</taxon>
        <taxon>Liliopsida</taxon>
        <taxon>Poales</taxon>
        <taxon>Poaceae</taxon>
        <taxon>PACMAD clade</taxon>
        <taxon>Panicoideae</taxon>
        <taxon>Panicodae</taxon>
        <taxon>Paniceae</taxon>
        <taxon>Panicinae</taxon>
        <taxon>Panicum</taxon>
        <taxon>Panicum sect. Panicum</taxon>
    </lineage>
</organism>
<gene>
    <name evidence="1" type="ORF">PAHAL_7G198400</name>
</gene>
<proteinExistence type="predicted"/>
<accession>A0A2S3I7T8</accession>
<protein>
    <recommendedName>
        <fullName evidence="2">F-box associated domain-containing protein</fullName>
    </recommendedName>
</protein>
<dbReference type="PANTHER" id="PTHR34591:SF21">
    <property type="entry name" value="F-BOX DOMAIN CONTAINING PROTEIN, EXPRESSED"/>
    <property type="match status" value="1"/>
</dbReference>